<dbReference type="InterPro" id="IPR005334">
    <property type="entry name" value="Tctex-1-like"/>
</dbReference>
<dbReference type="FunCoup" id="A0A6P8H048">
    <property type="interactions" value="189"/>
</dbReference>
<dbReference type="AlphaFoldDB" id="A0A6P8H048"/>
<dbReference type="Gene3D" id="3.30.1140.40">
    <property type="entry name" value="Tctex-1"/>
    <property type="match status" value="1"/>
</dbReference>
<protein>
    <submittedName>
        <fullName evidence="3">Tctex1 domain-containing protein 2-like</fullName>
    </submittedName>
</protein>
<accession>A0A6P8H048</accession>
<dbReference type="PANTHER" id="PTHR21255:SF7">
    <property type="entry name" value="DYNEIN LIGHT CHAIN TCTEX-TYPE PROTEIN 2B"/>
    <property type="match status" value="1"/>
</dbReference>
<dbReference type="GO" id="GO:0005868">
    <property type="term" value="C:cytoplasmic dynein complex"/>
    <property type="evidence" value="ECO:0007669"/>
    <property type="project" value="TreeGrafter"/>
</dbReference>
<proteinExistence type="inferred from homology"/>
<dbReference type="FunFam" id="3.30.1140.40:FF:000003">
    <property type="entry name" value="tctex1 domain-containing protein 2"/>
    <property type="match status" value="1"/>
</dbReference>
<reference evidence="3" key="1">
    <citation type="submission" date="2025-08" db="UniProtKB">
        <authorList>
            <consortium name="RefSeq"/>
        </authorList>
    </citation>
    <scope>IDENTIFICATION</scope>
    <source>
        <tissue evidence="3">Tentacle</tissue>
    </source>
</reference>
<gene>
    <name evidence="3" type="primary">LOC116286386</name>
</gene>
<keyword evidence="2" id="KW-1185">Reference proteome</keyword>
<dbReference type="Proteomes" id="UP000515163">
    <property type="component" value="Unplaced"/>
</dbReference>
<sequence>MSEDLANSYAIRPNFKQKFRPAAVKTLIHDVLNEEIGNKKYDPEDSKDWPKLVSDALLVKLKELELDRYKFVVQVVIGEQRGEGVNVGCRCLWDSDTDNFAQDLLMTDTFFCVAAVYGVFYY</sequence>
<dbReference type="GO" id="GO:0045505">
    <property type="term" value="F:dynein intermediate chain binding"/>
    <property type="evidence" value="ECO:0007669"/>
    <property type="project" value="TreeGrafter"/>
</dbReference>
<dbReference type="PANTHER" id="PTHR21255">
    <property type="entry name" value="T-COMPLEX-ASSOCIATED-TESTIS-EXPRESSED 1/ DYNEIN LIGHT CHAIN"/>
    <property type="match status" value="1"/>
</dbReference>
<evidence type="ECO:0000313" key="3">
    <source>
        <dbReference type="RefSeq" id="XP_031548756.1"/>
    </source>
</evidence>
<evidence type="ECO:0000256" key="1">
    <source>
        <dbReference type="ARBA" id="ARBA00005361"/>
    </source>
</evidence>
<dbReference type="InParanoid" id="A0A6P8H048"/>
<dbReference type="InterPro" id="IPR038586">
    <property type="entry name" value="Tctex-1-like_sf"/>
</dbReference>
<dbReference type="KEGG" id="aten:116286386"/>
<organism evidence="2 3">
    <name type="scientific">Actinia tenebrosa</name>
    <name type="common">Australian red waratah sea anemone</name>
    <dbReference type="NCBI Taxonomy" id="6105"/>
    <lineage>
        <taxon>Eukaryota</taxon>
        <taxon>Metazoa</taxon>
        <taxon>Cnidaria</taxon>
        <taxon>Anthozoa</taxon>
        <taxon>Hexacorallia</taxon>
        <taxon>Actiniaria</taxon>
        <taxon>Actiniidae</taxon>
        <taxon>Actinia</taxon>
    </lineage>
</organism>
<dbReference type="GeneID" id="116286386"/>
<dbReference type="GO" id="GO:0005737">
    <property type="term" value="C:cytoplasm"/>
    <property type="evidence" value="ECO:0007669"/>
    <property type="project" value="TreeGrafter"/>
</dbReference>
<dbReference type="Pfam" id="PF03645">
    <property type="entry name" value="Tctex-1"/>
    <property type="match status" value="1"/>
</dbReference>
<comment type="similarity">
    <text evidence="1">Belongs to the dynein light chain Tctex-type family.</text>
</comment>
<dbReference type="OrthoDB" id="10260741at2759"/>
<name>A0A6P8H048_ACTTE</name>
<dbReference type="CDD" id="cd21459">
    <property type="entry name" value="DLC-like_TCTEX1D2"/>
    <property type="match status" value="1"/>
</dbReference>
<dbReference type="RefSeq" id="XP_031548756.1">
    <property type="nucleotide sequence ID" value="XM_031692896.1"/>
</dbReference>
<dbReference type="GO" id="GO:0007018">
    <property type="term" value="P:microtubule-based movement"/>
    <property type="evidence" value="ECO:0007669"/>
    <property type="project" value="TreeGrafter"/>
</dbReference>
<evidence type="ECO:0000313" key="2">
    <source>
        <dbReference type="Proteomes" id="UP000515163"/>
    </source>
</evidence>